<proteinExistence type="predicted"/>
<accession>A0A1C7MUJ1</accession>
<dbReference type="InParanoid" id="A0A1C7MUJ1"/>
<evidence type="ECO:0000313" key="2">
    <source>
        <dbReference type="EMBL" id="OBZ80468.1"/>
    </source>
</evidence>
<sequence length="84" mass="8918">MSSLAKEAPSEEETPEQDKIDDTSCEGSEPSSSEDEEKAPVSLKRKSVSSLVPLGFSKKKALVKKTKASSKKATGGSKAMRTSK</sequence>
<reference evidence="2 3" key="1">
    <citation type="submission" date="2016-03" db="EMBL/GenBank/DDBJ databases">
        <title>Choanephora cucurbitarum.</title>
        <authorList>
            <person name="Min B."/>
            <person name="Park H."/>
            <person name="Park J.-H."/>
            <person name="Shin H.-D."/>
            <person name="Choi I.-G."/>
        </authorList>
    </citation>
    <scope>NUCLEOTIDE SEQUENCE [LARGE SCALE GENOMIC DNA]</scope>
    <source>
        <strain evidence="2 3">KUS-F28377</strain>
    </source>
</reference>
<feature type="compositionally biased region" description="Low complexity" evidence="1">
    <location>
        <begin position="71"/>
        <end position="84"/>
    </location>
</feature>
<dbReference type="Proteomes" id="UP000093000">
    <property type="component" value="Unassembled WGS sequence"/>
</dbReference>
<dbReference type="AlphaFoldDB" id="A0A1C7MUJ1"/>
<evidence type="ECO:0000313" key="3">
    <source>
        <dbReference type="Proteomes" id="UP000093000"/>
    </source>
</evidence>
<protein>
    <submittedName>
        <fullName evidence="2">Uncharacterized protein</fullName>
    </submittedName>
</protein>
<feature type="compositionally biased region" description="Basic residues" evidence="1">
    <location>
        <begin position="57"/>
        <end position="70"/>
    </location>
</feature>
<organism evidence="2 3">
    <name type="scientific">Choanephora cucurbitarum</name>
    <dbReference type="NCBI Taxonomy" id="101091"/>
    <lineage>
        <taxon>Eukaryota</taxon>
        <taxon>Fungi</taxon>
        <taxon>Fungi incertae sedis</taxon>
        <taxon>Mucoromycota</taxon>
        <taxon>Mucoromycotina</taxon>
        <taxon>Mucoromycetes</taxon>
        <taxon>Mucorales</taxon>
        <taxon>Mucorineae</taxon>
        <taxon>Choanephoraceae</taxon>
        <taxon>Choanephoroideae</taxon>
        <taxon>Choanephora</taxon>
    </lineage>
</organism>
<comment type="caution">
    <text evidence="2">The sequence shown here is derived from an EMBL/GenBank/DDBJ whole genome shotgun (WGS) entry which is preliminary data.</text>
</comment>
<evidence type="ECO:0000256" key="1">
    <source>
        <dbReference type="SAM" id="MobiDB-lite"/>
    </source>
</evidence>
<gene>
    <name evidence="2" type="ORF">A0J61_11483</name>
</gene>
<keyword evidence="3" id="KW-1185">Reference proteome</keyword>
<feature type="region of interest" description="Disordered" evidence="1">
    <location>
        <begin position="1"/>
        <end position="84"/>
    </location>
</feature>
<dbReference type="EMBL" id="LUGH01002094">
    <property type="protein sequence ID" value="OBZ80468.1"/>
    <property type="molecule type" value="Genomic_DNA"/>
</dbReference>
<name>A0A1C7MUJ1_9FUNG</name>